<name>A0ABQ8JTB3_DERPT</name>
<protein>
    <submittedName>
        <fullName evidence="2">Uncharacterized protein</fullName>
    </submittedName>
</protein>
<evidence type="ECO:0000313" key="3">
    <source>
        <dbReference type="Proteomes" id="UP000887458"/>
    </source>
</evidence>
<comment type="caution">
    <text evidence="2">The sequence shown here is derived from an EMBL/GenBank/DDBJ whole genome shotgun (WGS) entry which is preliminary data.</text>
</comment>
<sequence length="70" mass="7834">MILNNPTNQRFISISGSNNYKNSNIETATAIDNQQSKQQKIIQKPKKKELSSSSLSSKCATSVIHSYFEI</sequence>
<organism evidence="2 3">
    <name type="scientific">Dermatophagoides pteronyssinus</name>
    <name type="common">European house dust mite</name>
    <dbReference type="NCBI Taxonomy" id="6956"/>
    <lineage>
        <taxon>Eukaryota</taxon>
        <taxon>Metazoa</taxon>
        <taxon>Ecdysozoa</taxon>
        <taxon>Arthropoda</taxon>
        <taxon>Chelicerata</taxon>
        <taxon>Arachnida</taxon>
        <taxon>Acari</taxon>
        <taxon>Acariformes</taxon>
        <taxon>Sarcoptiformes</taxon>
        <taxon>Astigmata</taxon>
        <taxon>Psoroptidia</taxon>
        <taxon>Analgoidea</taxon>
        <taxon>Pyroglyphidae</taxon>
        <taxon>Dermatophagoidinae</taxon>
        <taxon>Dermatophagoides</taxon>
    </lineage>
</organism>
<gene>
    <name evidence="2" type="ORF">DERP_005073</name>
</gene>
<reference evidence="2 3" key="1">
    <citation type="journal article" date="2018" name="J. Allergy Clin. Immunol.">
        <title>High-quality assembly of Dermatophagoides pteronyssinus genome and transcriptome reveals a wide range of novel allergens.</title>
        <authorList>
            <person name="Liu X.Y."/>
            <person name="Yang K.Y."/>
            <person name="Wang M.Q."/>
            <person name="Kwok J.S."/>
            <person name="Zeng X."/>
            <person name="Yang Z."/>
            <person name="Xiao X.J."/>
            <person name="Lau C.P."/>
            <person name="Li Y."/>
            <person name="Huang Z.M."/>
            <person name="Ba J.G."/>
            <person name="Yim A.K."/>
            <person name="Ouyang C.Y."/>
            <person name="Ngai S.M."/>
            <person name="Chan T.F."/>
            <person name="Leung E.L."/>
            <person name="Liu L."/>
            <person name="Liu Z.G."/>
            <person name="Tsui S.K."/>
        </authorList>
    </citation>
    <scope>NUCLEOTIDE SEQUENCE [LARGE SCALE GENOMIC DNA]</scope>
    <source>
        <strain evidence="2">Derp</strain>
    </source>
</reference>
<reference evidence="2 3" key="2">
    <citation type="journal article" date="2022" name="Mol. Biol. Evol.">
        <title>Comparative Genomics Reveals Insights into the Divergent Evolution of Astigmatic Mites and Household Pest Adaptations.</title>
        <authorList>
            <person name="Xiong Q."/>
            <person name="Wan A.T."/>
            <person name="Liu X."/>
            <person name="Fung C.S."/>
            <person name="Xiao X."/>
            <person name="Malainual N."/>
            <person name="Hou J."/>
            <person name="Wang L."/>
            <person name="Wang M."/>
            <person name="Yang K.Y."/>
            <person name="Cui Y."/>
            <person name="Leung E.L."/>
            <person name="Nong W."/>
            <person name="Shin S.K."/>
            <person name="Au S.W."/>
            <person name="Jeong K.Y."/>
            <person name="Chew F.T."/>
            <person name="Hui J.H."/>
            <person name="Leung T.F."/>
            <person name="Tungtrongchitr A."/>
            <person name="Zhong N."/>
            <person name="Liu Z."/>
            <person name="Tsui S.K."/>
        </authorList>
    </citation>
    <scope>NUCLEOTIDE SEQUENCE [LARGE SCALE GENOMIC DNA]</scope>
    <source>
        <strain evidence="2">Derp</strain>
    </source>
</reference>
<dbReference type="Proteomes" id="UP000887458">
    <property type="component" value="Unassembled WGS sequence"/>
</dbReference>
<accession>A0ABQ8JTB3</accession>
<feature type="region of interest" description="Disordered" evidence="1">
    <location>
        <begin position="28"/>
        <end position="49"/>
    </location>
</feature>
<evidence type="ECO:0000256" key="1">
    <source>
        <dbReference type="SAM" id="MobiDB-lite"/>
    </source>
</evidence>
<proteinExistence type="predicted"/>
<dbReference type="EMBL" id="NJHN03000017">
    <property type="protein sequence ID" value="KAH9425854.1"/>
    <property type="molecule type" value="Genomic_DNA"/>
</dbReference>
<evidence type="ECO:0000313" key="2">
    <source>
        <dbReference type="EMBL" id="KAH9425854.1"/>
    </source>
</evidence>
<keyword evidence="3" id="KW-1185">Reference proteome</keyword>